<accession>A0AAD3RW98</accession>
<dbReference type="EMBL" id="BSYO01000001">
    <property type="protein sequence ID" value="GMG98668.1"/>
    <property type="molecule type" value="Genomic_DNA"/>
</dbReference>
<organism evidence="1 2">
    <name type="scientific">Nepenthes gracilis</name>
    <name type="common">Slender pitcher plant</name>
    <dbReference type="NCBI Taxonomy" id="150966"/>
    <lineage>
        <taxon>Eukaryota</taxon>
        <taxon>Viridiplantae</taxon>
        <taxon>Streptophyta</taxon>
        <taxon>Embryophyta</taxon>
        <taxon>Tracheophyta</taxon>
        <taxon>Spermatophyta</taxon>
        <taxon>Magnoliopsida</taxon>
        <taxon>eudicotyledons</taxon>
        <taxon>Gunneridae</taxon>
        <taxon>Pentapetalae</taxon>
        <taxon>Caryophyllales</taxon>
        <taxon>Nepenthaceae</taxon>
        <taxon>Nepenthes</taxon>
    </lineage>
</organism>
<sequence>MCLGHSLKMLYRQKHKDDNSSNGKKLGKRVTIISATKKLLATSYVCIPFNNTAYSGKMDAQDNSKPTAFAPKRQLAVRMLQSRRSTPKYDEE</sequence>
<evidence type="ECO:0000313" key="1">
    <source>
        <dbReference type="EMBL" id="GMG98668.1"/>
    </source>
</evidence>
<reference evidence="1" key="1">
    <citation type="submission" date="2023-05" db="EMBL/GenBank/DDBJ databases">
        <title>Nepenthes gracilis genome sequencing.</title>
        <authorList>
            <person name="Fukushima K."/>
        </authorList>
    </citation>
    <scope>NUCLEOTIDE SEQUENCE</scope>
    <source>
        <strain evidence="1">SING2019-196</strain>
    </source>
</reference>
<proteinExistence type="predicted"/>
<gene>
    <name evidence="1" type="ORF">Nepgr_000508</name>
</gene>
<keyword evidence="2" id="KW-1185">Reference proteome</keyword>
<name>A0AAD3RW98_NEPGR</name>
<evidence type="ECO:0000313" key="2">
    <source>
        <dbReference type="Proteomes" id="UP001279734"/>
    </source>
</evidence>
<dbReference type="Proteomes" id="UP001279734">
    <property type="component" value="Unassembled WGS sequence"/>
</dbReference>
<comment type="caution">
    <text evidence="1">The sequence shown here is derived from an EMBL/GenBank/DDBJ whole genome shotgun (WGS) entry which is preliminary data.</text>
</comment>
<protein>
    <submittedName>
        <fullName evidence="1">Uncharacterized protein</fullName>
    </submittedName>
</protein>
<dbReference type="AlphaFoldDB" id="A0AAD3RW98"/>